<protein>
    <recommendedName>
        <fullName evidence="2">Kazal-like domain-containing protein</fullName>
    </recommendedName>
</protein>
<dbReference type="Gene3D" id="3.30.60.30">
    <property type="match status" value="1"/>
</dbReference>
<feature type="non-terminal residue" evidence="3">
    <location>
        <position position="53"/>
    </location>
</feature>
<name>A0A9D3WR49_9SAUR</name>
<dbReference type="InterPro" id="IPR002350">
    <property type="entry name" value="Kazal_dom"/>
</dbReference>
<organism evidence="3 4">
    <name type="scientific">Mauremys mutica</name>
    <name type="common">yellowpond turtle</name>
    <dbReference type="NCBI Taxonomy" id="74926"/>
    <lineage>
        <taxon>Eukaryota</taxon>
        <taxon>Metazoa</taxon>
        <taxon>Chordata</taxon>
        <taxon>Craniata</taxon>
        <taxon>Vertebrata</taxon>
        <taxon>Euteleostomi</taxon>
        <taxon>Archelosauria</taxon>
        <taxon>Testudinata</taxon>
        <taxon>Testudines</taxon>
        <taxon>Cryptodira</taxon>
        <taxon>Durocryptodira</taxon>
        <taxon>Testudinoidea</taxon>
        <taxon>Geoemydidae</taxon>
        <taxon>Geoemydinae</taxon>
        <taxon>Mauremys</taxon>
    </lineage>
</organism>
<dbReference type="PROSITE" id="PS00282">
    <property type="entry name" value="KAZAL_1"/>
    <property type="match status" value="1"/>
</dbReference>
<dbReference type="EMBL" id="JAHDVG010000487">
    <property type="protein sequence ID" value="KAH1166459.1"/>
    <property type="molecule type" value="Genomic_DNA"/>
</dbReference>
<evidence type="ECO:0000313" key="4">
    <source>
        <dbReference type="Proteomes" id="UP000827986"/>
    </source>
</evidence>
<accession>A0A9D3WR49</accession>
<dbReference type="SUPFAM" id="SSF100895">
    <property type="entry name" value="Kazal-type serine protease inhibitors"/>
    <property type="match status" value="1"/>
</dbReference>
<feature type="non-terminal residue" evidence="3">
    <location>
        <position position="1"/>
    </location>
</feature>
<feature type="domain" description="Kazal-like" evidence="2">
    <location>
        <begin position="5"/>
        <end position="53"/>
    </location>
</feature>
<dbReference type="InterPro" id="IPR036058">
    <property type="entry name" value="Kazal_dom_sf"/>
</dbReference>
<dbReference type="PROSITE" id="PS51465">
    <property type="entry name" value="KAZAL_2"/>
    <property type="match status" value="1"/>
</dbReference>
<gene>
    <name evidence="3" type="ORF">KIL84_015631</name>
</gene>
<evidence type="ECO:0000259" key="2">
    <source>
        <dbReference type="PROSITE" id="PS51465"/>
    </source>
</evidence>
<dbReference type="AlphaFoldDB" id="A0A9D3WR49"/>
<dbReference type="Proteomes" id="UP000827986">
    <property type="component" value="Unassembled WGS sequence"/>
</dbReference>
<keyword evidence="1" id="KW-1015">Disulfide bond</keyword>
<dbReference type="Pfam" id="PF00050">
    <property type="entry name" value="Kazal_1"/>
    <property type="match status" value="1"/>
</dbReference>
<evidence type="ECO:0000256" key="1">
    <source>
        <dbReference type="ARBA" id="ARBA00023157"/>
    </source>
</evidence>
<comment type="caution">
    <text evidence="3">The sequence shown here is derived from an EMBL/GenBank/DDBJ whole genome shotgun (WGS) entry which is preliminary data.</text>
</comment>
<keyword evidence="4" id="KW-1185">Reference proteome</keyword>
<sequence length="53" mass="6118">IASQNRNQLDCTQYNQEPFVYDGELLCSEVIIFVCGTDGVTYWHECELCRLIS</sequence>
<proteinExistence type="predicted"/>
<evidence type="ECO:0000313" key="3">
    <source>
        <dbReference type="EMBL" id="KAH1166459.1"/>
    </source>
</evidence>
<reference evidence="3" key="1">
    <citation type="submission" date="2021-09" db="EMBL/GenBank/DDBJ databases">
        <title>The genome of Mauremys mutica provides insights into the evolution of semi-aquatic lifestyle.</title>
        <authorList>
            <person name="Gong S."/>
            <person name="Gao Y."/>
        </authorList>
    </citation>
    <scope>NUCLEOTIDE SEQUENCE</scope>
    <source>
        <strain evidence="3">MM-2020</strain>
        <tissue evidence="3">Muscle</tissue>
    </source>
</reference>